<name>A0AA40EWB5_9PEZI</name>
<feature type="signal peptide" evidence="1">
    <location>
        <begin position="1"/>
        <end position="19"/>
    </location>
</feature>
<sequence length="241" mass="25451">MRASCSILQLLLLGAPVIAKSPFYTFAPEQCNVKGVLELFTCRHTISEECLPSLTQQADDFCREYLAIEPVTTTTTLTGDIATVTATATDLSTTTTTATDITTITTLTTETDLTTTTTVSTSTSTITWRILVLNKRSAVLSEALPVPTGCPKLRTKKLVRMAATKLSAACSCLNLTASTKTIEATTMPTATTTTTVTDVSTALETTSTTATETTTVTTSSTSTISAVVTQVVTTRVYTTLS</sequence>
<protein>
    <submittedName>
        <fullName evidence="2">Uncharacterized protein</fullName>
    </submittedName>
</protein>
<proteinExistence type="predicted"/>
<organism evidence="2 3">
    <name type="scientific">Schizothecium vesticola</name>
    <dbReference type="NCBI Taxonomy" id="314040"/>
    <lineage>
        <taxon>Eukaryota</taxon>
        <taxon>Fungi</taxon>
        <taxon>Dikarya</taxon>
        <taxon>Ascomycota</taxon>
        <taxon>Pezizomycotina</taxon>
        <taxon>Sordariomycetes</taxon>
        <taxon>Sordariomycetidae</taxon>
        <taxon>Sordariales</taxon>
        <taxon>Schizotheciaceae</taxon>
        <taxon>Schizothecium</taxon>
    </lineage>
</organism>
<keyword evidence="1" id="KW-0732">Signal</keyword>
<dbReference type="AlphaFoldDB" id="A0AA40EWB5"/>
<evidence type="ECO:0000313" key="2">
    <source>
        <dbReference type="EMBL" id="KAK0746482.1"/>
    </source>
</evidence>
<keyword evidence="3" id="KW-1185">Reference proteome</keyword>
<reference evidence="2" key="1">
    <citation type="submission" date="2023-06" db="EMBL/GenBank/DDBJ databases">
        <title>Genome-scale phylogeny and comparative genomics of the fungal order Sordariales.</title>
        <authorList>
            <consortium name="Lawrence Berkeley National Laboratory"/>
            <person name="Hensen N."/>
            <person name="Bonometti L."/>
            <person name="Westerberg I."/>
            <person name="Brannstrom I.O."/>
            <person name="Guillou S."/>
            <person name="Cros-Aarteil S."/>
            <person name="Calhoun S."/>
            <person name="Haridas S."/>
            <person name="Kuo A."/>
            <person name="Mondo S."/>
            <person name="Pangilinan J."/>
            <person name="Riley R."/>
            <person name="LaButti K."/>
            <person name="Andreopoulos B."/>
            <person name="Lipzen A."/>
            <person name="Chen C."/>
            <person name="Yanf M."/>
            <person name="Daum C."/>
            <person name="Ng V."/>
            <person name="Clum A."/>
            <person name="Steindorff A."/>
            <person name="Ohm R."/>
            <person name="Martin F."/>
            <person name="Silar P."/>
            <person name="Natvig D."/>
            <person name="Lalanne C."/>
            <person name="Gautier V."/>
            <person name="Ament-velasquez S.L."/>
            <person name="Kruys A."/>
            <person name="Hutchinson M.I."/>
            <person name="Powell A.J."/>
            <person name="Barry K."/>
            <person name="Miller A.N."/>
            <person name="Grigoriev I.V."/>
            <person name="Debuchy R."/>
            <person name="Gladieux P."/>
            <person name="Thoren M.H."/>
            <person name="Johannesson H."/>
        </authorList>
    </citation>
    <scope>NUCLEOTIDE SEQUENCE</scope>
    <source>
        <strain evidence="2">SMH3187-1</strain>
    </source>
</reference>
<dbReference type="EMBL" id="JAUKUD010000004">
    <property type="protein sequence ID" value="KAK0746482.1"/>
    <property type="molecule type" value="Genomic_DNA"/>
</dbReference>
<feature type="chain" id="PRO_5041384161" evidence="1">
    <location>
        <begin position="20"/>
        <end position="241"/>
    </location>
</feature>
<comment type="caution">
    <text evidence="2">The sequence shown here is derived from an EMBL/GenBank/DDBJ whole genome shotgun (WGS) entry which is preliminary data.</text>
</comment>
<evidence type="ECO:0000256" key="1">
    <source>
        <dbReference type="SAM" id="SignalP"/>
    </source>
</evidence>
<dbReference type="Proteomes" id="UP001172155">
    <property type="component" value="Unassembled WGS sequence"/>
</dbReference>
<evidence type="ECO:0000313" key="3">
    <source>
        <dbReference type="Proteomes" id="UP001172155"/>
    </source>
</evidence>
<gene>
    <name evidence="2" type="ORF">B0T18DRAFT_390925</name>
</gene>
<accession>A0AA40EWB5</accession>